<proteinExistence type="predicted"/>
<feature type="region of interest" description="Disordered" evidence="1">
    <location>
        <begin position="13"/>
        <end position="46"/>
    </location>
</feature>
<dbReference type="Proteomes" id="UP000789396">
    <property type="component" value="Unassembled WGS sequence"/>
</dbReference>
<feature type="compositionally biased region" description="Polar residues" evidence="1">
    <location>
        <begin position="27"/>
        <end position="46"/>
    </location>
</feature>
<comment type="caution">
    <text evidence="2">The sequence shown here is derived from an EMBL/GenBank/DDBJ whole genome shotgun (WGS) entry which is preliminary data.</text>
</comment>
<protein>
    <submittedName>
        <fullName evidence="2">16348_t:CDS:1</fullName>
    </submittedName>
</protein>
<dbReference type="AlphaFoldDB" id="A0A9N9N6P6"/>
<evidence type="ECO:0000313" key="2">
    <source>
        <dbReference type="EMBL" id="CAG8706534.1"/>
    </source>
</evidence>
<dbReference type="EMBL" id="CAJVPZ010021436">
    <property type="protein sequence ID" value="CAG8706534.1"/>
    <property type="molecule type" value="Genomic_DNA"/>
</dbReference>
<sequence length="177" mass="20045">VYFDWVDNLDVTDRNHYSDADDDDDLSIQQKSKSVNSKGKNRASSSYTYDEYPRVVYDDEIGEGSNSQEVEVVEVSDVVASLQNELRAALQKNLADENPVGPTDNEQLTFYALIGYKAALKDSAFYISAPPPPTENEFERYADMDQFLQEEDELADTTDFVENYFDNGEGDDLDDDE</sequence>
<feature type="non-terminal residue" evidence="2">
    <location>
        <position position="1"/>
    </location>
</feature>
<reference evidence="2" key="1">
    <citation type="submission" date="2021-06" db="EMBL/GenBank/DDBJ databases">
        <authorList>
            <person name="Kallberg Y."/>
            <person name="Tangrot J."/>
            <person name="Rosling A."/>
        </authorList>
    </citation>
    <scope>NUCLEOTIDE SEQUENCE</scope>
    <source>
        <strain evidence="2">IN212</strain>
    </source>
</reference>
<feature type="non-terminal residue" evidence="2">
    <location>
        <position position="177"/>
    </location>
</feature>
<accession>A0A9N9N6P6</accession>
<organism evidence="2 3">
    <name type="scientific">Racocetra fulgida</name>
    <dbReference type="NCBI Taxonomy" id="60492"/>
    <lineage>
        <taxon>Eukaryota</taxon>
        <taxon>Fungi</taxon>
        <taxon>Fungi incertae sedis</taxon>
        <taxon>Mucoromycota</taxon>
        <taxon>Glomeromycotina</taxon>
        <taxon>Glomeromycetes</taxon>
        <taxon>Diversisporales</taxon>
        <taxon>Gigasporaceae</taxon>
        <taxon>Racocetra</taxon>
    </lineage>
</organism>
<keyword evidence="3" id="KW-1185">Reference proteome</keyword>
<evidence type="ECO:0000256" key="1">
    <source>
        <dbReference type="SAM" id="MobiDB-lite"/>
    </source>
</evidence>
<name>A0A9N9N6P6_9GLOM</name>
<evidence type="ECO:0000313" key="3">
    <source>
        <dbReference type="Proteomes" id="UP000789396"/>
    </source>
</evidence>
<gene>
    <name evidence="2" type="ORF">RFULGI_LOCUS10631</name>
</gene>
<dbReference type="OrthoDB" id="5377312at2759"/>